<name>A0ABZ0S5L4_9GAMM</name>
<dbReference type="EMBL" id="CP121472">
    <property type="protein sequence ID" value="WPL15556.1"/>
    <property type="molecule type" value="Genomic_DNA"/>
</dbReference>
<gene>
    <name evidence="10" type="primary">kdpD_1</name>
    <name evidence="10" type="ORF">Thiowin_00457</name>
</gene>
<evidence type="ECO:0000256" key="6">
    <source>
        <dbReference type="ARBA" id="ARBA00023012"/>
    </source>
</evidence>
<dbReference type="InterPro" id="IPR004358">
    <property type="entry name" value="Sig_transdc_His_kin-like_C"/>
</dbReference>
<keyword evidence="8" id="KW-0732">Signal</keyword>
<feature type="signal peptide" evidence="8">
    <location>
        <begin position="1"/>
        <end position="20"/>
    </location>
</feature>
<evidence type="ECO:0000256" key="1">
    <source>
        <dbReference type="ARBA" id="ARBA00000085"/>
    </source>
</evidence>
<keyword evidence="7" id="KW-0812">Transmembrane</keyword>
<keyword evidence="6" id="KW-0902">Two-component regulatory system</keyword>
<feature type="transmembrane region" description="Helical" evidence="7">
    <location>
        <begin position="212"/>
        <end position="233"/>
    </location>
</feature>
<keyword evidence="11" id="KW-1185">Reference proteome</keyword>
<dbReference type="InterPro" id="IPR011622">
    <property type="entry name" value="7TMR_DISM_rcpt_extracell_dom2"/>
</dbReference>
<dbReference type="GO" id="GO:0004673">
    <property type="term" value="F:protein histidine kinase activity"/>
    <property type="evidence" value="ECO:0007669"/>
    <property type="project" value="UniProtKB-EC"/>
</dbReference>
<organism evidence="10 11">
    <name type="scientific">Thiorhodovibrio winogradskyi</name>
    <dbReference type="NCBI Taxonomy" id="77007"/>
    <lineage>
        <taxon>Bacteria</taxon>
        <taxon>Pseudomonadati</taxon>
        <taxon>Pseudomonadota</taxon>
        <taxon>Gammaproteobacteria</taxon>
        <taxon>Chromatiales</taxon>
        <taxon>Chromatiaceae</taxon>
        <taxon>Thiorhodovibrio</taxon>
    </lineage>
</organism>
<dbReference type="PANTHER" id="PTHR43711">
    <property type="entry name" value="TWO-COMPONENT HISTIDINE KINASE"/>
    <property type="match status" value="1"/>
</dbReference>
<keyword evidence="3" id="KW-0597">Phosphoprotein</keyword>
<dbReference type="InterPro" id="IPR003661">
    <property type="entry name" value="HisK_dim/P_dom"/>
</dbReference>
<dbReference type="Pfam" id="PF02518">
    <property type="entry name" value="HATPase_c"/>
    <property type="match status" value="1"/>
</dbReference>
<dbReference type="CDD" id="cd00075">
    <property type="entry name" value="HATPase"/>
    <property type="match status" value="1"/>
</dbReference>
<feature type="transmembrane region" description="Helical" evidence="7">
    <location>
        <begin position="183"/>
        <end position="200"/>
    </location>
</feature>
<evidence type="ECO:0000256" key="7">
    <source>
        <dbReference type="SAM" id="Phobius"/>
    </source>
</evidence>
<dbReference type="SMART" id="SM00387">
    <property type="entry name" value="HATPase_c"/>
    <property type="match status" value="1"/>
</dbReference>
<dbReference type="Proteomes" id="UP001432180">
    <property type="component" value="Chromosome"/>
</dbReference>
<dbReference type="InterPro" id="IPR011623">
    <property type="entry name" value="7TMR_DISM_rcpt_extracell_dom1"/>
</dbReference>
<dbReference type="SUPFAM" id="SSF55874">
    <property type="entry name" value="ATPase domain of HSP90 chaperone/DNA topoisomerase II/histidine kinase"/>
    <property type="match status" value="1"/>
</dbReference>
<dbReference type="InterPro" id="IPR036097">
    <property type="entry name" value="HisK_dim/P_sf"/>
</dbReference>
<feature type="domain" description="Histidine kinase" evidence="9">
    <location>
        <begin position="424"/>
        <end position="645"/>
    </location>
</feature>
<reference evidence="10 11" key="1">
    <citation type="journal article" date="2023" name="Microorganisms">
        <title>Thiorhodovibrio frisius and Trv. litoralis spp. nov., Two Novel Members from a Clade of Fastidious Purple Sulfur Bacteria That Exhibit Unique Red-Shifted Light-Harvesting Capabilities.</title>
        <authorList>
            <person name="Methner A."/>
            <person name="Kuzyk S.B."/>
            <person name="Petersen J."/>
            <person name="Bauer S."/>
            <person name="Brinkmann H."/>
            <person name="Sichau K."/>
            <person name="Wanner G."/>
            <person name="Wolf J."/>
            <person name="Neumann-Schaal M."/>
            <person name="Henke P."/>
            <person name="Tank M."/>
            <person name="Sproer C."/>
            <person name="Bunk B."/>
            <person name="Overmann J."/>
        </authorList>
    </citation>
    <scope>NUCLEOTIDE SEQUENCE [LARGE SCALE GENOMIC DNA]</scope>
    <source>
        <strain evidence="10 11">DSM 6702</strain>
    </source>
</reference>
<dbReference type="CDD" id="cd00082">
    <property type="entry name" value="HisKA"/>
    <property type="match status" value="1"/>
</dbReference>
<dbReference type="Pfam" id="PF00512">
    <property type="entry name" value="HisKA"/>
    <property type="match status" value="1"/>
</dbReference>
<dbReference type="InterPro" id="IPR005467">
    <property type="entry name" value="His_kinase_dom"/>
</dbReference>
<dbReference type="Gene3D" id="2.60.40.2380">
    <property type="match status" value="1"/>
</dbReference>
<evidence type="ECO:0000313" key="11">
    <source>
        <dbReference type="Proteomes" id="UP001432180"/>
    </source>
</evidence>
<keyword evidence="5" id="KW-0418">Kinase</keyword>
<dbReference type="SUPFAM" id="SSF47384">
    <property type="entry name" value="Homodimeric domain of signal transducing histidine kinase"/>
    <property type="match status" value="1"/>
</dbReference>
<proteinExistence type="predicted"/>
<dbReference type="InterPro" id="IPR036890">
    <property type="entry name" value="HATPase_C_sf"/>
</dbReference>
<evidence type="ECO:0000256" key="5">
    <source>
        <dbReference type="ARBA" id="ARBA00022777"/>
    </source>
</evidence>
<feature type="transmembrane region" description="Helical" evidence="7">
    <location>
        <begin position="245"/>
        <end position="268"/>
    </location>
</feature>
<keyword evidence="4 10" id="KW-0808">Transferase</keyword>
<dbReference type="PRINTS" id="PR00344">
    <property type="entry name" value="BCTRLSENSOR"/>
</dbReference>
<dbReference type="Pfam" id="PF07696">
    <property type="entry name" value="7TMR-DISMED2"/>
    <property type="match status" value="1"/>
</dbReference>
<evidence type="ECO:0000256" key="4">
    <source>
        <dbReference type="ARBA" id="ARBA00022679"/>
    </source>
</evidence>
<evidence type="ECO:0000256" key="2">
    <source>
        <dbReference type="ARBA" id="ARBA00012438"/>
    </source>
</evidence>
<keyword evidence="7" id="KW-1133">Transmembrane helix</keyword>
<evidence type="ECO:0000256" key="8">
    <source>
        <dbReference type="SAM" id="SignalP"/>
    </source>
</evidence>
<dbReference type="Gene3D" id="3.30.565.10">
    <property type="entry name" value="Histidine kinase-like ATPase, C-terminal domain"/>
    <property type="match status" value="1"/>
</dbReference>
<feature type="transmembrane region" description="Helical" evidence="7">
    <location>
        <begin position="335"/>
        <end position="358"/>
    </location>
</feature>
<dbReference type="PROSITE" id="PS50109">
    <property type="entry name" value="HIS_KIN"/>
    <property type="match status" value="1"/>
</dbReference>
<dbReference type="InterPro" id="IPR050736">
    <property type="entry name" value="Sensor_HK_Regulatory"/>
</dbReference>
<evidence type="ECO:0000256" key="3">
    <source>
        <dbReference type="ARBA" id="ARBA00022553"/>
    </source>
</evidence>
<evidence type="ECO:0000313" key="10">
    <source>
        <dbReference type="EMBL" id="WPL15556.1"/>
    </source>
</evidence>
<dbReference type="RefSeq" id="WP_328986123.1">
    <property type="nucleotide sequence ID" value="NZ_CP121472.1"/>
</dbReference>
<dbReference type="Gene3D" id="1.10.287.130">
    <property type="match status" value="1"/>
</dbReference>
<dbReference type="Pfam" id="PF07695">
    <property type="entry name" value="7TMR-DISM_7TM"/>
    <property type="match status" value="1"/>
</dbReference>
<feature type="transmembrane region" description="Helical" evidence="7">
    <location>
        <begin position="306"/>
        <end position="323"/>
    </location>
</feature>
<keyword evidence="7" id="KW-0472">Membrane</keyword>
<accession>A0ABZ0S5L4</accession>
<evidence type="ECO:0000259" key="9">
    <source>
        <dbReference type="PROSITE" id="PS50109"/>
    </source>
</evidence>
<comment type="catalytic activity">
    <reaction evidence="1">
        <text>ATP + protein L-histidine = ADP + protein N-phospho-L-histidine.</text>
        <dbReference type="EC" id="2.7.13.3"/>
    </reaction>
</comment>
<dbReference type="PANTHER" id="PTHR43711:SF1">
    <property type="entry name" value="HISTIDINE KINASE 1"/>
    <property type="match status" value="1"/>
</dbReference>
<feature type="chain" id="PRO_5045938063" description="histidine kinase" evidence="8">
    <location>
        <begin position="21"/>
        <end position="651"/>
    </location>
</feature>
<dbReference type="EC" id="2.7.13.3" evidence="2"/>
<sequence>MRPLLTTLLVLTLTCLVAEARPQTQDLVDVPVIRLDQGQLAYLRDPSRAMTLDQARDALAQGRFQGLSANLGIGYVPDAVWLSFRLERQADQPSHWWLELMPTYLDSIALFHRTPTGQWDQRQAGDRLPQSAKEIDYRGTVFKLDLAPGPHAFFIRLQTTSTMAAMIKLWQPPAFKRHILNSYFGYGFYFSLIFAVLMFNSANWMVSRRPIFIAYSGYLALNLLKWLCIYGFASEFFFPQQPLLANLTLGIILAFDFAVAMVFFALLLELRHYHRYIYRLYQFGFLLAVATAIATPLGYYQWFAQWVHITAIAIIASTPWPAVRLWRTGELAKRLLAIALTSHGLLIGMTILTTLAILPFRQVFIDAGLASNLTHIMLLHFGMLLHYRRIEQEHAKTLEQAALDRKNMESEKRRWQEQNQLLDMITHEIRTPISVIDGARQTLQSLDEDEGRTTDNERVLRYITMEKAVHRLDMLLELVVAHHKIQPTEWRPMDTWIDPHRLSEEALAMLDTDAANRVKQITDLPPTELRADERRMRFALLNLLDNACKYSPAESPVMLRLDRFEHQGEPGLRWRIENQGTGVPDGMAEPIFEKYVRLGETNGQPGLGLGLYLVRQIVERHGGWVRADTGLNRGACFIVWLPIQRTASAPK</sequence>
<dbReference type="InterPro" id="IPR003594">
    <property type="entry name" value="HATPase_dom"/>
</dbReference>
<protein>
    <recommendedName>
        <fullName evidence="2">histidine kinase</fullName>
        <ecNumber evidence="2">2.7.13.3</ecNumber>
    </recommendedName>
</protein>
<feature type="transmembrane region" description="Helical" evidence="7">
    <location>
        <begin position="280"/>
        <end position="300"/>
    </location>
</feature>